<comment type="caution">
    <text evidence="1">The sequence shown here is derived from an EMBL/GenBank/DDBJ whole genome shotgun (WGS) entry which is preliminary data.</text>
</comment>
<reference evidence="1" key="1">
    <citation type="submission" date="2019-08" db="EMBL/GenBank/DDBJ databases">
        <authorList>
            <person name="Kucharzyk K."/>
            <person name="Murdoch R.W."/>
            <person name="Higgins S."/>
            <person name="Loffler F."/>
        </authorList>
    </citation>
    <scope>NUCLEOTIDE SEQUENCE</scope>
</reference>
<evidence type="ECO:0000313" key="1">
    <source>
        <dbReference type="EMBL" id="MPN28049.1"/>
    </source>
</evidence>
<protein>
    <submittedName>
        <fullName evidence="1">Uncharacterized protein</fullName>
    </submittedName>
</protein>
<dbReference type="EMBL" id="VSSQ01078171">
    <property type="protein sequence ID" value="MPN28049.1"/>
    <property type="molecule type" value="Genomic_DNA"/>
</dbReference>
<dbReference type="AlphaFoldDB" id="A0A645GQ71"/>
<organism evidence="1">
    <name type="scientific">bioreactor metagenome</name>
    <dbReference type="NCBI Taxonomy" id="1076179"/>
    <lineage>
        <taxon>unclassified sequences</taxon>
        <taxon>metagenomes</taxon>
        <taxon>ecological metagenomes</taxon>
    </lineage>
</organism>
<accession>A0A645GQ71</accession>
<gene>
    <name evidence="1" type="ORF">SDC9_175488</name>
</gene>
<name>A0A645GQ71_9ZZZZ</name>
<sequence length="206" mass="21901">MFLRFSAQAICPACPRSRWTRGSNAFVMQPCASQVSDAMISAFLLNCIASWTQSAPIAVITCVPLISASPSFAASCTGSIPARRIASAPGKISPRYSACPKPMSGSTICASGTRSPLAPRLPFSGIIGCTPAFSIASNVSIVERRMPEKPLASALRRRSITPRTASVGRGSPVPQAWLMIRLRWSFAASSSAMRFSENLPKPVVRP</sequence>
<proteinExistence type="predicted"/>